<evidence type="ECO:0000313" key="3">
    <source>
        <dbReference type="Proteomes" id="UP001432322"/>
    </source>
</evidence>
<keyword evidence="3" id="KW-1185">Reference proteome</keyword>
<protein>
    <submittedName>
        <fullName evidence="2">Uncharacterized protein</fullName>
    </submittedName>
</protein>
<sequence length="79" mass="8389">QYLSSSESNGEHEGRESLITFQAMQASSDNNSINGGSSGFESGSRSGPSSSSVSEDESDFGPDYALYIREMKNLLANVS</sequence>
<dbReference type="Proteomes" id="UP001432322">
    <property type="component" value="Unassembled WGS sequence"/>
</dbReference>
<feature type="non-terminal residue" evidence="2">
    <location>
        <position position="1"/>
    </location>
</feature>
<name>A0AAV5VID4_9BILA</name>
<organism evidence="2 3">
    <name type="scientific">Pristionchus fissidentatus</name>
    <dbReference type="NCBI Taxonomy" id="1538716"/>
    <lineage>
        <taxon>Eukaryota</taxon>
        <taxon>Metazoa</taxon>
        <taxon>Ecdysozoa</taxon>
        <taxon>Nematoda</taxon>
        <taxon>Chromadorea</taxon>
        <taxon>Rhabditida</taxon>
        <taxon>Rhabditina</taxon>
        <taxon>Diplogasteromorpha</taxon>
        <taxon>Diplogasteroidea</taxon>
        <taxon>Neodiplogasteridae</taxon>
        <taxon>Pristionchus</taxon>
    </lineage>
</organism>
<evidence type="ECO:0000313" key="2">
    <source>
        <dbReference type="EMBL" id="GMT18497.1"/>
    </source>
</evidence>
<feature type="non-terminal residue" evidence="2">
    <location>
        <position position="79"/>
    </location>
</feature>
<gene>
    <name evidence="2" type="ORF">PFISCL1PPCAC_9794</name>
</gene>
<accession>A0AAV5VID4</accession>
<evidence type="ECO:0000256" key="1">
    <source>
        <dbReference type="SAM" id="MobiDB-lite"/>
    </source>
</evidence>
<feature type="compositionally biased region" description="Low complexity" evidence="1">
    <location>
        <begin position="27"/>
        <end position="53"/>
    </location>
</feature>
<dbReference type="AlphaFoldDB" id="A0AAV5VID4"/>
<feature type="region of interest" description="Disordered" evidence="1">
    <location>
        <begin position="1"/>
        <end position="60"/>
    </location>
</feature>
<comment type="caution">
    <text evidence="2">The sequence shown here is derived from an EMBL/GenBank/DDBJ whole genome shotgun (WGS) entry which is preliminary data.</text>
</comment>
<dbReference type="EMBL" id="BTSY01000003">
    <property type="protein sequence ID" value="GMT18497.1"/>
    <property type="molecule type" value="Genomic_DNA"/>
</dbReference>
<proteinExistence type="predicted"/>
<reference evidence="2" key="1">
    <citation type="submission" date="2023-10" db="EMBL/GenBank/DDBJ databases">
        <title>Genome assembly of Pristionchus species.</title>
        <authorList>
            <person name="Yoshida K."/>
            <person name="Sommer R.J."/>
        </authorList>
    </citation>
    <scope>NUCLEOTIDE SEQUENCE</scope>
    <source>
        <strain evidence="2">RS5133</strain>
    </source>
</reference>